<dbReference type="SUPFAM" id="SSF52540">
    <property type="entry name" value="P-loop containing nucleoside triphosphate hydrolases"/>
    <property type="match status" value="1"/>
</dbReference>
<dbReference type="InterPro" id="IPR027417">
    <property type="entry name" value="P-loop_NTPase"/>
</dbReference>
<dbReference type="InterPro" id="IPR024628">
    <property type="entry name" value="Sulfotransferase_Stf0_dom"/>
</dbReference>
<accession>A0A6J5K8S9</accession>
<protein>
    <recommendedName>
        <fullName evidence="1">Sulphotransferase Stf0 domain-containing protein</fullName>
    </recommendedName>
</protein>
<dbReference type="Pfam" id="PF09037">
    <property type="entry name" value="Sulphotransf"/>
    <property type="match status" value="1"/>
</dbReference>
<feature type="domain" description="Sulphotransferase Stf0" evidence="1">
    <location>
        <begin position="30"/>
        <end position="258"/>
    </location>
</feature>
<proteinExistence type="predicted"/>
<organism evidence="2 3">
    <name type="scientific">Paraburkholderia phenoliruptrix</name>
    <dbReference type="NCBI Taxonomy" id="252970"/>
    <lineage>
        <taxon>Bacteria</taxon>
        <taxon>Pseudomonadati</taxon>
        <taxon>Pseudomonadota</taxon>
        <taxon>Betaproteobacteria</taxon>
        <taxon>Burkholderiales</taxon>
        <taxon>Burkholderiaceae</taxon>
        <taxon>Paraburkholderia</taxon>
    </lineage>
</organism>
<evidence type="ECO:0000313" key="3">
    <source>
        <dbReference type="Proteomes" id="UP000494102"/>
    </source>
</evidence>
<dbReference type="RefSeq" id="WP_041744987.1">
    <property type="nucleotide sequence ID" value="NZ_CADILN010000005.1"/>
</dbReference>
<name>A0A6J5K8S9_9BURK</name>
<dbReference type="Proteomes" id="UP000494102">
    <property type="component" value="Unassembled WGS sequence"/>
</dbReference>
<evidence type="ECO:0000313" key="2">
    <source>
        <dbReference type="EMBL" id="CAB4050499.1"/>
    </source>
</evidence>
<dbReference type="EMBL" id="CADILN010000005">
    <property type="protein sequence ID" value="CAB4050499.1"/>
    <property type="molecule type" value="Genomic_DNA"/>
</dbReference>
<dbReference type="GeneID" id="27795925"/>
<sequence>MENELVRAFPENAIIHLDTIKNIRQKTRLYVIFIIARSGSTWLMEMARNSNLLGTPQEWFNEGWIHTSEPVLGCRPPLAMGTRDVDKYLERIVEEHRSASGVMGLQLSPYQTECLCSMLERPENICKLVQPFYLRRHDVVAQAVSLYRSVKSGLFHSYQATPALQSLLDAVEYDGDAIAAWCEHLISGEIFFESTFERLNLSPARFTYEEIVAGPENVLAWMNQTISPGSTMRVAANSTYLKPLRTEVTSAWCTQFRTERADYLAELEIRRPPF</sequence>
<evidence type="ECO:0000259" key="1">
    <source>
        <dbReference type="Pfam" id="PF09037"/>
    </source>
</evidence>
<dbReference type="AlphaFoldDB" id="A0A6J5K8S9"/>
<reference evidence="2 3" key="1">
    <citation type="submission" date="2020-04" db="EMBL/GenBank/DDBJ databases">
        <authorList>
            <person name="De Canck E."/>
        </authorList>
    </citation>
    <scope>NUCLEOTIDE SEQUENCE [LARGE SCALE GENOMIC DNA]</scope>
    <source>
        <strain evidence="2 3">LMG 9964</strain>
    </source>
</reference>
<dbReference type="Gene3D" id="3.40.50.300">
    <property type="entry name" value="P-loop containing nucleotide triphosphate hydrolases"/>
    <property type="match status" value="1"/>
</dbReference>
<gene>
    <name evidence="2" type="ORF">LMG9964_04165</name>
</gene>